<dbReference type="PIRSF" id="PIRSF000505">
    <property type="entry name" value="EPSPS"/>
    <property type="match status" value="1"/>
</dbReference>
<comment type="similarity">
    <text evidence="2">Belongs to the EPSP synthase family.</text>
</comment>
<protein>
    <recommendedName>
        <fullName evidence="3">3-phosphoshikimate 1-carboxyvinyltransferase</fullName>
        <ecNumber evidence="3">2.5.1.19</ecNumber>
    </recommendedName>
</protein>
<dbReference type="Pfam" id="PF00275">
    <property type="entry name" value="EPSP_synthase"/>
    <property type="match status" value="1"/>
</dbReference>
<dbReference type="PANTHER" id="PTHR21090:SF5">
    <property type="entry name" value="PENTAFUNCTIONAL AROM POLYPEPTIDE"/>
    <property type="match status" value="1"/>
</dbReference>
<dbReference type="CDD" id="cd01556">
    <property type="entry name" value="EPSP_synthase"/>
    <property type="match status" value="1"/>
</dbReference>
<evidence type="ECO:0000256" key="5">
    <source>
        <dbReference type="ARBA" id="ARBA00022679"/>
    </source>
</evidence>
<evidence type="ECO:0000256" key="4">
    <source>
        <dbReference type="ARBA" id="ARBA00022605"/>
    </source>
</evidence>
<dbReference type="InterPro" id="IPR001986">
    <property type="entry name" value="Enolpyruvate_Tfrase_dom"/>
</dbReference>
<evidence type="ECO:0000256" key="2">
    <source>
        <dbReference type="ARBA" id="ARBA00009948"/>
    </source>
</evidence>
<keyword evidence="6" id="KW-0057">Aromatic amino acid biosynthesis</keyword>
<dbReference type="NCBIfam" id="TIGR01356">
    <property type="entry name" value="aroA"/>
    <property type="match status" value="1"/>
</dbReference>
<dbReference type="HAMAP" id="MF_00210">
    <property type="entry name" value="EPSP_synth"/>
    <property type="match status" value="1"/>
</dbReference>
<keyword evidence="4" id="KW-0028">Amino-acid biosynthesis</keyword>
<dbReference type="InterPro" id="IPR036968">
    <property type="entry name" value="Enolpyruvate_Tfrase_sf"/>
</dbReference>
<dbReference type="EMBL" id="CAEZZP010000194">
    <property type="protein sequence ID" value="CAB4788902.1"/>
    <property type="molecule type" value="Genomic_DNA"/>
</dbReference>
<dbReference type="GO" id="GO:0008652">
    <property type="term" value="P:amino acid biosynthetic process"/>
    <property type="evidence" value="ECO:0007669"/>
    <property type="project" value="UniProtKB-KW"/>
</dbReference>
<evidence type="ECO:0000259" key="8">
    <source>
        <dbReference type="Pfam" id="PF00275"/>
    </source>
</evidence>
<comment type="catalytic activity">
    <reaction evidence="7">
        <text>3-phosphoshikimate + phosphoenolpyruvate = 5-O-(1-carboxyvinyl)-3-phosphoshikimate + phosphate</text>
        <dbReference type="Rhea" id="RHEA:21256"/>
        <dbReference type="ChEBI" id="CHEBI:43474"/>
        <dbReference type="ChEBI" id="CHEBI:57701"/>
        <dbReference type="ChEBI" id="CHEBI:58702"/>
        <dbReference type="ChEBI" id="CHEBI:145989"/>
        <dbReference type="EC" id="2.5.1.19"/>
    </reaction>
    <physiologicalReaction direction="left-to-right" evidence="7">
        <dbReference type="Rhea" id="RHEA:21257"/>
    </physiologicalReaction>
</comment>
<dbReference type="InterPro" id="IPR006264">
    <property type="entry name" value="EPSP_synthase"/>
</dbReference>
<dbReference type="InterPro" id="IPR023193">
    <property type="entry name" value="EPSP_synthase_CS"/>
</dbReference>
<reference evidence="9" key="1">
    <citation type="submission" date="2020-05" db="EMBL/GenBank/DDBJ databases">
        <authorList>
            <person name="Chiriac C."/>
            <person name="Salcher M."/>
            <person name="Ghai R."/>
            <person name="Kavagutti S V."/>
        </authorList>
    </citation>
    <scope>NUCLEOTIDE SEQUENCE</scope>
</reference>
<evidence type="ECO:0000256" key="1">
    <source>
        <dbReference type="ARBA" id="ARBA00004811"/>
    </source>
</evidence>
<keyword evidence="5" id="KW-0808">Transferase</keyword>
<evidence type="ECO:0000256" key="6">
    <source>
        <dbReference type="ARBA" id="ARBA00023141"/>
    </source>
</evidence>
<feature type="domain" description="Enolpyruvate transferase" evidence="8">
    <location>
        <begin position="8"/>
        <end position="416"/>
    </location>
</feature>
<proteinExistence type="inferred from homology"/>
<evidence type="ECO:0000256" key="3">
    <source>
        <dbReference type="ARBA" id="ARBA00012450"/>
    </source>
</evidence>
<name>A0A6J6WVM3_9ZZZZ</name>
<dbReference type="EC" id="2.5.1.19" evidence="3"/>
<evidence type="ECO:0000313" key="9">
    <source>
        <dbReference type="EMBL" id="CAB4788902.1"/>
    </source>
</evidence>
<gene>
    <name evidence="9" type="ORF">UFOPK2880_01893</name>
</gene>
<evidence type="ECO:0000256" key="7">
    <source>
        <dbReference type="ARBA" id="ARBA00044633"/>
    </source>
</evidence>
<dbReference type="GO" id="GO:0003866">
    <property type="term" value="F:3-phosphoshikimate 1-carboxyvinyltransferase activity"/>
    <property type="evidence" value="ECO:0007669"/>
    <property type="project" value="UniProtKB-EC"/>
</dbReference>
<dbReference type="GO" id="GO:0009073">
    <property type="term" value="P:aromatic amino acid family biosynthetic process"/>
    <property type="evidence" value="ECO:0007669"/>
    <property type="project" value="UniProtKB-KW"/>
</dbReference>
<dbReference type="SUPFAM" id="SSF55205">
    <property type="entry name" value="EPT/RTPC-like"/>
    <property type="match status" value="1"/>
</dbReference>
<dbReference type="AlphaFoldDB" id="A0A6J6WVM3"/>
<dbReference type="InterPro" id="IPR013792">
    <property type="entry name" value="RNA3'P_cycl/enolpyr_Trfase_a/b"/>
</dbReference>
<organism evidence="9">
    <name type="scientific">freshwater metagenome</name>
    <dbReference type="NCBI Taxonomy" id="449393"/>
    <lineage>
        <taxon>unclassified sequences</taxon>
        <taxon>metagenomes</taxon>
        <taxon>ecological metagenomes</taxon>
    </lineage>
</organism>
<comment type="pathway">
    <text evidence="1">Metabolic intermediate biosynthesis; chorismate biosynthesis; chorismate from D-erythrose 4-phosphate and phosphoenolpyruvate: step 6/7.</text>
</comment>
<dbReference type="PROSITE" id="PS00885">
    <property type="entry name" value="EPSP_SYNTHASE_2"/>
    <property type="match status" value="1"/>
</dbReference>
<dbReference type="PANTHER" id="PTHR21090">
    <property type="entry name" value="AROM/DEHYDROQUINATE SYNTHASE"/>
    <property type="match status" value="1"/>
</dbReference>
<dbReference type="GO" id="GO:0009423">
    <property type="term" value="P:chorismate biosynthetic process"/>
    <property type="evidence" value="ECO:0007669"/>
    <property type="project" value="UniProtKB-UniPathway"/>
</dbReference>
<accession>A0A6J6WVM3</accession>
<dbReference type="UniPathway" id="UPA00053">
    <property type="reaction ID" value="UER00089"/>
</dbReference>
<dbReference type="Gene3D" id="3.65.10.10">
    <property type="entry name" value="Enolpyruvate transferase domain"/>
    <property type="match status" value="2"/>
</dbReference>
<sequence>MTLILDTATQPLKAVISVPGSKSIANRALICAALADGTTTLSNLASGDDTVAMIDCLRALHIEIKVDGTTATITGSAGHPHGGAELNARLAGTTSRFMTALAALSAVPSLITGDAPLCHRPMKPLHDALTQLGAHVKSVDQSGHLPVWVSGDALDGGTVSIPGDISSQYVSALMMIGPYLAEGIRLQLTSPLVSRPYVAITASVMSSFGATGIAIGDHTIGVEPSAYTATSYAIEADASSASYPLAAAAIAGGSVKVLGVGQPALQGDAAFVEVLKTMGCATQATGESLEVKSTGVLHGIEINMADMSDLVPTLAVVAVFADSPTRITGVGFIRQKESDRIGDLVTGLKKIGCDAVEEDDGILIRPVKIDQLHGAELSTHDDHRLAMAWSLLALRVSGISIDEPEVVSKSWPEWWDVRSTLLNVSAN</sequence>